<organism evidence="1 2">
    <name type="scientific">Trifolium pratense</name>
    <name type="common">Red clover</name>
    <dbReference type="NCBI Taxonomy" id="57577"/>
    <lineage>
        <taxon>Eukaryota</taxon>
        <taxon>Viridiplantae</taxon>
        <taxon>Streptophyta</taxon>
        <taxon>Embryophyta</taxon>
        <taxon>Tracheophyta</taxon>
        <taxon>Spermatophyta</taxon>
        <taxon>Magnoliopsida</taxon>
        <taxon>eudicotyledons</taxon>
        <taxon>Gunneridae</taxon>
        <taxon>Pentapetalae</taxon>
        <taxon>rosids</taxon>
        <taxon>fabids</taxon>
        <taxon>Fabales</taxon>
        <taxon>Fabaceae</taxon>
        <taxon>Papilionoideae</taxon>
        <taxon>50 kb inversion clade</taxon>
        <taxon>NPAAA clade</taxon>
        <taxon>Hologalegina</taxon>
        <taxon>IRL clade</taxon>
        <taxon>Trifolieae</taxon>
        <taxon>Trifolium</taxon>
    </lineage>
</organism>
<reference evidence="1" key="1">
    <citation type="submission" date="2023-10" db="EMBL/GenBank/DDBJ databases">
        <authorList>
            <person name="Rodriguez Cubillos JULIANA M."/>
            <person name="De Vega J."/>
        </authorList>
    </citation>
    <scope>NUCLEOTIDE SEQUENCE</scope>
</reference>
<proteinExistence type="predicted"/>
<dbReference type="EMBL" id="CASHSV030000024">
    <property type="protein sequence ID" value="CAJ2642101.1"/>
    <property type="molecule type" value="Genomic_DNA"/>
</dbReference>
<evidence type="ECO:0000313" key="1">
    <source>
        <dbReference type="EMBL" id="CAJ2642101.1"/>
    </source>
</evidence>
<gene>
    <name evidence="1" type="ORF">MILVUS5_LOCUS11626</name>
</gene>
<accession>A0ACB0JCW8</accession>
<evidence type="ECO:0000313" key="2">
    <source>
        <dbReference type="Proteomes" id="UP001177021"/>
    </source>
</evidence>
<keyword evidence="2" id="KW-1185">Reference proteome</keyword>
<name>A0ACB0JCW8_TRIPR</name>
<comment type="caution">
    <text evidence="1">The sequence shown here is derived from an EMBL/GenBank/DDBJ whole genome shotgun (WGS) entry which is preliminary data.</text>
</comment>
<protein>
    <submittedName>
        <fullName evidence="1">Uncharacterized protein</fullName>
    </submittedName>
</protein>
<sequence length="337" mass="39127">MGGEVKIWNPVEIAEQARNDYASQIFPSLLTIDPSLSLPQMTPLVINLCKDMFKAWSKFDDSCFKVEQISGGITNMLLKVTVKKGDSINEIITIRLYGPNTEYIIDRHRELQAIKYITAAGFGAKWLGIFGNGVVQSFINAHTLTPSASVLKFDDGEKQKTYETVSFKELHEEIHDLQVLCDRLKSPVLFSHNDLLSGNIMINHEEDALYLIDYEYASYNYRGFDIGNHFAEYAGFECDYSLYPNMNEQYHFFRHYLQPDKPHEVPENDLKTLYVEANIYALASHLFWSLWGLIQAKMSPIDFDYLDYFFLRYKEYKRKKEKHVSMALSYLSECRNE</sequence>
<dbReference type="Proteomes" id="UP001177021">
    <property type="component" value="Unassembled WGS sequence"/>
</dbReference>